<dbReference type="EMBL" id="FNPR01000002">
    <property type="protein sequence ID" value="SDY53592.1"/>
    <property type="molecule type" value="Genomic_DNA"/>
</dbReference>
<keyword evidence="3" id="KW-0808">Transferase</keyword>
<reference evidence="3 4" key="1">
    <citation type="submission" date="2016-10" db="EMBL/GenBank/DDBJ databases">
        <authorList>
            <person name="de Groot N.N."/>
        </authorList>
    </citation>
    <scope>NUCLEOTIDE SEQUENCE [LARGE SCALE GENOMIC DNA]</scope>
    <source>
        <strain evidence="3 4">DSM 24677</strain>
    </source>
</reference>
<evidence type="ECO:0000256" key="1">
    <source>
        <dbReference type="ARBA" id="ARBA00022842"/>
    </source>
</evidence>
<keyword evidence="4" id="KW-1185">Reference proteome</keyword>
<dbReference type="GeneID" id="78124713"/>
<dbReference type="InterPro" id="IPR025877">
    <property type="entry name" value="MobA-like_NTP_Trfase"/>
</dbReference>
<dbReference type="RefSeq" id="WP_089890732.1">
    <property type="nucleotide sequence ID" value="NZ_CALJFH010000012.1"/>
</dbReference>
<keyword evidence="3" id="KW-0548">Nucleotidyltransferase</keyword>
<dbReference type="Pfam" id="PF12804">
    <property type="entry name" value="NTP_transf_3"/>
    <property type="match status" value="1"/>
</dbReference>
<dbReference type="Proteomes" id="UP000199026">
    <property type="component" value="Unassembled WGS sequence"/>
</dbReference>
<dbReference type="CDD" id="cd04182">
    <property type="entry name" value="GT_2_like_f"/>
    <property type="match status" value="1"/>
</dbReference>
<evidence type="ECO:0000313" key="3">
    <source>
        <dbReference type="EMBL" id="SDY53592.1"/>
    </source>
</evidence>
<evidence type="ECO:0000259" key="2">
    <source>
        <dbReference type="Pfam" id="PF12804"/>
    </source>
</evidence>
<organism evidence="3 4">
    <name type="scientific">Lentibacter algarum</name>
    <dbReference type="NCBI Taxonomy" id="576131"/>
    <lineage>
        <taxon>Bacteria</taxon>
        <taxon>Pseudomonadati</taxon>
        <taxon>Pseudomonadota</taxon>
        <taxon>Alphaproteobacteria</taxon>
        <taxon>Rhodobacterales</taxon>
        <taxon>Roseobacteraceae</taxon>
        <taxon>Lentibacter</taxon>
    </lineage>
</organism>
<proteinExistence type="predicted"/>
<dbReference type="Gene3D" id="3.90.550.10">
    <property type="entry name" value="Spore Coat Polysaccharide Biosynthesis Protein SpsA, Chain A"/>
    <property type="match status" value="1"/>
</dbReference>
<name>A0A1H3KN63_9RHOB</name>
<evidence type="ECO:0000313" key="4">
    <source>
        <dbReference type="Proteomes" id="UP000199026"/>
    </source>
</evidence>
<gene>
    <name evidence="3" type="ORF">SAMN05444486_102650</name>
</gene>
<dbReference type="SUPFAM" id="SSF53448">
    <property type="entry name" value="Nucleotide-diphospho-sugar transferases"/>
    <property type="match status" value="1"/>
</dbReference>
<protein>
    <submittedName>
        <fullName evidence="3">CTP:molybdopterin cytidylyltransferase MocA</fullName>
    </submittedName>
</protein>
<dbReference type="InterPro" id="IPR029044">
    <property type="entry name" value="Nucleotide-diphossugar_trans"/>
</dbReference>
<sequence>MIRRAVLIPAAGASSRMRGRDKLLEDVNGIPCLSHMAKAALKSADQVIVTLPNADHPRVKSLAGLHVDIMFVPEHAAGMSASLRVAATAVDADALMVLPADMPDLAAHLPEMWQAFRGLRAGEILRATTSQGEAGHPVIFPSNILAEFQSLTGDTGAAPILQQYASLVRLYALPHSVARHDLNTPEDWEAWRQKSSEEE</sequence>
<dbReference type="PANTHER" id="PTHR43777">
    <property type="entry name" value="MOLYBDENUM COFACTOR CYTIDYLYLTRANSFERASE"/>
    <property type="match status" value="1"/>
</dbReference>
<dbReference type="GO" id="GO:0016779">
    <property type="term" value="F:nucleotidyltransferase activity"/>
    <property type="evidence" value="ECO:0007669"/>
    <property type="project" value="UniProtKB-KW"/>
</dbReference>
<accession>A0A1H3KN63</accession>
<dbReference type="PANTHER" id="PTHR43777:SF1">
    <property type="entry name" value="MOLYBDENUM COFACTOR CYTIDYLYLTRANSFERASE"/>
    <property type="match status" value="1"/>
</dbReference>
<keyword evidence="1" id="KW-0460">Magnesium</keyword>
<dbReference type="STRING" id="576131.SAMN05444486_102650"/>
<feature type="domain" description="MobA-like NTP transferase" evidence="2">
    <location>
        <begin position="7"/>
        <end position="165"/>
    </location>
</feature>
<dbReference type="AlphaFoldDB" id="A0A1H3KN63"/>
<dbReference type="OrthoDB" id="9779263at2"/>